<evidence type="ECO:0000256" key="5">
    <source>
        <dbReference type="ARBA" id="ARBA00022630"/>
    </source>
</evidence>
<keyword evidence="5 11" id="KW-0285">Flavoprotein</keyword>
<dbReference type="InterPro" id="IPR001295">
    <property type="entry name" value="Dihydroorotate_DH_CS"/>
</dbReference>
<feature type="binding site" evidence="11">
    <location>
        <position position="69"/>
    </location>
    <ligand>
        <name>substrate</name>
    </ligand>
</feature>
<feature type="active site" description="Nucleophile" evidence="11">
    <location>
        <position position="183"/>
    </location>
</feature>
<dbReference type="Pfam" id="PF01180">
    <property type="entry name" value="DHO_dh"/>
    <property type="match status" value="1"/>
</dbReference>
<feature type="binding site" evidence="11">
    <location>
        <position position="225"/>
    </location>
    <ligand>
        <name>FMN</name>
        <dbReference type="ChEBI" id="CHEBI:58210"/>
    </ligand>
</feature>
<feature type="domain" description="Dihydroorotate dehydrogenase catalytic" evidence="12">
    <location>
        <begin position="50"/>
        <end position="348"/>
    </location>
</feature>
<dbReference type="OrthoDB" id="9802377at2"/>
<comment type="catalytic activity">
    <reaction evidence="10 11">
        <text>(S)-dihydroorotate + a quinone = orotate + a quinol</text>
        <dbReference type="Rhea" id="RHEA:30187"/>
        <dbReference type="ChEBI" id="CHEBI:24646"/>
        <dbReference type="ChEBI" id="CHEBI:30839"/>
        <dbReference type="ChEBI" id="CHEBI:30864"/>
        <dbReference type="ChEBI" id="CHEBI:132124"/>
        <dbReference type="EC" id="1.3.5.2"/>
    </reaction>
</comment>
<dbReference type="NCBIfam" id="NF003646">
    <property type="entry name" value="PRK05286.1-4"/>
    <property type="match status" value="1"/>
</dbReference>
<feature type="binding site" evidence="11">
    <location>
        <begin position="65"/>
        <end position="69"/>
    </location>
    <ligand>
        <name>FMN</name>
        <dbReference type="ChEBI" id="CHEBI:58210"/>
    </ligand>
</feature>
<feature type="binding site" evidence="11">
    <location>
        <position position="89"/>
    </location>
    <ligand>
        <name>FMN</name>
        <dbReference type="ChEBI" id="CHEBI:58210"/>
    </ligand>
</feature>
<keyword evidence="7 11" id="KW-0665">Pyrimidine biosynthesis</keyword>
<keyword evidence="6 11" id="KW-0288">FMN</keyword>
<dbReference type="InterPro" id="IPR005719">
    <property type="entry name" value="Dihydroorotate_DH_2"/>
</dbReference>
<feature type="binding site" evidence="11">
    <location>
        <position position="185"/>
    </location>
    <ligand>
        <name>substrate</name>
    </ligand>
</feature>
<comment type="similarity">
    <text evidence="4 11">Belongs to the dihydroorotate dehydrogenase family. Type 2 subfamily.</text>
</comment>
<evidence type="ECO:0000256" key="10">
    <source>
        <dbReference type="ARBA" id="ARBA00048639"/>
    </source>
</evidence>
<dbReference type="InterPro" id="IPR012135">
    <property type="entry name" value="Dihydroorotate_DH_1_2"/>
</dbReference>
<evidence type="ECO:0000256" key="11">
    <source>
        <dbReference type="HAMAP-Rule" id="MF_00225"/>
    </source>
</evidence>
<gene>
    <name evidence="11" type="primary">pyrD</name>
    <name evidence="13" type="ORF">DFR36_107162</name>
</gene>
<dbReference type="GO" id="GO:0044205">
    <property type="term" value="P:'de novo' UMP biosynthetic process"/>
    <property type="evidence" value="ECO:0007669"/>
    <property type="project" value="UniProtKB-UniRule"/>
</dbReference>
<dbReference type="GO" id="GO:0106430">
    <property type="term" value="F:dihydroorotate dehydrogenase (quinone) activity"/>
    <property type="evidence" value="ECO:0007669"/>
    <property type="project" value="UniProtKB-EC"/>
</dbReference>
<evidence type="ECO:0000256" key="2">
    <source>
        <dbReference type="ARBA" id="ARBA00004370"/>
    </source>
</evidence>
<feature type="binding site" evidence="11">
    <location>
        <begin position="114"/>
        <end position="118"/>
    </location>
    <ligand>
        <name>substrate</name>
    </ligand>
</feature>
<dbReference type="InterPro" id="IPR050074">
    <property type="entry name" value="DHO_dehydrogenase"/>
</dbReference>
<reference evidence="13 14" key="1">
    <citation type="submission" date="2018-05" db="EMBL/GenBank/DDBJ databases">
        <title>Genomic Encyclopedia of Type Strains, Phase IV (KMG-IV): sequencing the most valuable type-strain genomes for metagenomic binning, comparative biology and taxonomic classification.</title>
        <authorList>
            <person name="Goeker M."/>
        </authorList>
    </citation>
    <scope>NUCLEOTIDE SEQUENCE [LARGE SCALE GENOMIC DNA]</scope>
    <source>
        <strain evidence="13 14">DSM 26006</strain>
    </source>
</reference>
<feature type="binding site" evidence="11">
    <location>
        <position position="180"/>
    </location>
    <ligand>
        <name>FMN</name>
        <dbReference type="ChEBI" id="CHEBI:58210"/>
    </ligand>
</feature>
<name>A0A317RDS5_9BURK</name>
<dbReference type="RefSeq" id="WP_019373219.1">
    <property type="nucleotide sequence ID" value="NZ_ALEE01000214.1"/>
</dbReference>
<feature type="binding site" evidence="11">
    <location>
        <position position="180"/>
    </location>
    <ligand>
        <name>substrate</name>
    </ligand>
</feature>
<dbReference type="NCBIfam" id="NF003652">
    <property type="entry name" value="PRK05286.2-5"/>
    <property type="match status" value="1"/>
</dbReference>
<feature type="binding site" evidence="11">
    <location>
        <position position="147"/>
    </location>
    <ligand>
        <name>FMN</name>
        <dbReference type="ChEBI" id="CHEBI:58210"/>
    </ligand>
</feature>
<dbReference type="NCBIfam" id="NF003645">
    <property type="entry name" value="PRK05286.1-2"/>
    <property type="match status" value="1"/>
</dbReference>
<comment type="subunit">
    <text evidence="11">Monomer.</text>
</comment>
<dbReference type="UniPathway" id="UPA00070">
    <property type="reaction ID" value="UER00946"/>
</dbReference>
<dbReference type="GO" id="GO:0006207">
    <property type="term" value="P:'de novo' pyrimidine nucleobase biosynthetic process"/>
    <property type="evidence" value="ECO:0007669"/>
    <property type="project" value="UniProtKB-UniRule"/>
</dbReference>
<dbReference type="PROSITE" id="PS00911">
    <property type="entry name" value="DHODEHASE_1"/>
    <property type="match status" value="1"/>
</dbReference>
<dbReference type="NCBIfam" id="TIGR01036">
    <property type="entry name" value="pyrD_sub2"/>
    <property type="match status" value="1"/>
</dbReference>
<evidence type="ECO:0000256" key="6">
    <source>
        <dbReference type="ARBA" id="ARBA00022643"/>
    </source>
</evidence>
<accession>A0A317RDS5</accession>
<dbReference type="InterPro" id="IPR005720">
    <property type="entry name" value="Dihydroorotate_DH_cat"/>
</dbReference>
<keyword evidence="11" id="KW-1003">Cell membrane</keyword>
<feature type="binding site" evidence="11">
    <location>
        <begin position="326"/>
        <end position="327"/>
    </location>
    <ligand>
        <name>FMN</name>
        <dbReference type="ChEBI" id="CHEBI:58210"/>
    </ligand>
</feature>
<evidence type="ECO:0000256" key="4">
    <source>
        <dbReference type="ARBA" id="ARBA00005359"/>
    </source>
</evidence>
<dbReference type="HAMAP" id="MF_00225">
    <property type="entry name" value="DHO_dh_type2"/>
    <property type="match status" value="1"/>
</dbReference>
<dbReference type="CDD" id="cd04738">
    <property type="entry name" value="DHOD_2_like"/>
    <property type="match status" value="1"/>
</dbReference>
<comment type="caution">
    <text evidence="13">The sequence shown here is derived from an EMBL/GenBank/DDBJ whole genome shotgun (WGS) entry which is preliminary data.</text>
</comment>
<comment type="cofactor">
    <cofactor evidence="11">
        <name>FMN</name>
        <dbReference type="ChEBI" id="CHEBI:58210"/>
    </cofactor>
    <text evidence="11">Binds 1 FMN per subunit.</text>
</comment>
<proteinExistence type="inferred from homology"/>
<comment type="function">
    <text evidence="1 11">Catalyzes the conversion of dihydroorotate to orotate with quinone as electron acceptor.</text>
</comment>
<feature type="binding site" evidence="11">
    <location>
        <position position="276"/>
    </location>
    <ligand>
        <name>FMN</name>
        <dbReference type="ChEBI" id="CHEBI:58210"/>
    </ligand>
</feature>
<dbReference type="Gene3D" id="3.20.20.70">
    <property type="entry name" value="Aldolase class I"/>
    <property type="match status" value="1"/>
</dbReference>
<evidence type="ECO:0000256" key="1">
    <source>
        <dbReference type="ARBA" id="ARBA00003125"/>
    </source>
</evidence>
<dbReference type="EC" id="1.3.5.2" evidence="11"/>
<evidence type="ECO:0000256" key="8">
    <source>
        <dbReference type="ARBA" id="ARBA00023002"/>
    </source>
</evidence>
<keyword evidence="14" id="KW-1185">Reference proteome</keyword>
<feature type="binding site" evidence="11">
    <location>
        <begin position="254"/>
        <end position="255"/>
    </location>
    <ligand>
        <name>substrate</name>
    </ligand>
</feature>
<dbReference type="GO" id="GO:0005737">
    <property type="term" value="C:cytoplasm"/>
    <property type="evidence" value="ECO:0007669"/>
    <property type="project" value="InterPro"/>
</dbReference>
<evidence type="ECO:0000259" key="12">
    <source>
        <dbReference type="Pfam" id="PF01180"/>
    </source>
</evidence>
<dbReference type="Proteomes" id="UP000246483">
    <property type="component" value="Unassembled WGS sequence"/>
</dbReference>
<comment type="pathway">
    <text evidence="3 11">Pyrimidine metabolism; UMP biosynthesis via de novo pathway; orotate from (S)-dihydroorotate (quinone route): step 1/1.</text>
</comment>
<sequence>MSLLPYALARPFLFRLDPERAHDLTLEWLARGQGTALERAWRQARVSDPVELAGLRFPNRVGLAAGLDKNARCIDALAAMGFGFVEVGTVTPRPQPGNPRPRMFRLPEAQALINRLGFNNDGLDAFVANVQRSRVRTEGRPLLLGLNIGKNASTPIGEATQDYLDCLRGVYPHADYVTVNISSPNTQNLRALQGDAALDALLGAIAAERERLAAAQGRRVPVFVKIAPDLQPEQVEVIAATLQRHGMDGVIATNTTVERAAVQGLAHANEAGGLSGAPVREASNAIIRQLRARLGAGYPIIGVGGVLSAQDALAKIEAGADVVQLYTGLIYRGPALVPEIARALRARLGDTA</sequence>
<evidence type="ECO:0000256" key="3">
    <source>
        <dbReference type="ARBA" id="ARBA00005161"/>
    </source>
</evidence>
<dbReference type="PIRSF" id="PIRSF000164">
    <property type="entry name" value="DHO_oxidase"/>
    <property type="match status" value="1"/>
</dbReference>
<dbReference type="PANTHER" id="PTHR48109:SF4">
    <property type="entry name" value="DIHYDROOROTATE DEHYDROGENASE (QUINONE), MITOCHONDRIAL"/>
    <property type="match status" value="1"/>
</dbReference>
<dbReference type="AlphaFoldDB" id="A0A317RDS5"/>
<evidence type="ECO:0000256" key="7">
    <source>
        <dbReference type="ARBA" id="ARBA00022975"/>
    </source>
</evidence>
<feature type="binding site" evidence="11">
    <location>
        <position position="305"/>
    </location>
    <ligand>
        <name>FMN</name>
        <dbReference type="ChEBI" id="CHEBI:58210"/>
    </ligand>
</feature>
<evidence type="ECO:0000313" key="14">
    <source>
        <dbReference type="Proteomes" id="UP000246483"/>
    </source>
</evidence>
<comment type="subcellular location">
    <subcellularLocation>
        <location evidence="11">Cell membrane</location>
        <topology evidence="11">Peripheral membrane protein</topology>
    </subcellularLocation>
    <subcellularLocation>
        <location evidence="2">Membrane</location>
    </subcellularLocation>
</comment>
<dbReference type="NCBIfam" id="NF003644">
    <property type="entry name" value="PRK05286.1-1"/>
    <property type="match status" value="1"/>
</dbReference>
<dbReference type="EMBL" id="QGUB01000007">
    <property type="protein sequence ID" value="PWW44693.1"/>
    <property type="molecule type" value="Genomic_DNA"/>
</dbReference>
<feature type="binding site" evidence="11">
    <location>
        <position position="253"/>
    </location>
    <ligand>
        <name>FMN</name>
        <dbReference type="ChEBI" id="CHEBI:58210"/>
    </ligand>
</feature>
<keyword evidence="8 11" id="KW-0560">Oxidoreductase</keyword>
<evidence type="ECO:0000256" key="9">
    <source>
        <dbReference type="ARBA" id="ARBA00023136"/>
    </source>
</evidence>
<keyword evidence="9 11" id="KW-0472">Membrane</keyword>
<dbReference type="GO" id="GO:0005886">
    <property type="term" value="C:plasma membrane"/>
    <property type="evidence" value="ECO:0007669"/>
    <property type="project" value="UniProtKB-SubCell"/>
</dbReference>
<protein>
    <recommendedName>
        <fullName evidence="11">Dihydroorotate dehydrogenase (quinone)</fullName>
        <ecNumber evidence="11">1.3.5.2</ecNumber>
    </recommendedName>
    <alternativeName>
        <fullName evidence="11">DHOdehase</fullName>
        <shortName evidence="11">DHOD</shortName>
        <shortName evidence="11">DHODase</shortName>
    </alternativeName>
    <alternativeName>
        <fullName evidence="11">Dihydroorotate oxidase</fullName>
    </alternativeName>
</protein>
<dbReference type="PANTHER" id="PTHR48109">
    <property type="entry name" value="DIHYDROOROTATE DEHYDROGENASE (QUINONE), MITOCHONDRIAL-RELATED"/>
    <property type="match status" value="1"/>
</dbReference>
<dbReference type="SUPFAM" id="SSF51395">
    <property type="entry name" value="FMN-linked oxidoreductases"/>
    <property type="match status" value="1"/>
</dbReference>
<dbReference type="InterPro" id="IPR013785">
    <property type="entry name" value="Aldolase_TIM"/>
</dbReference>
<evidence type="ECO:0000313" key="13">
    <source>
        <dbReference type="EMBL" id="PWW44693.1"/>
    </source>
</evidence>
<organism evidence="13 14">
    <name type="scientific">Melaminivora alkalimesophila</name>
    <dbReference type="NCBI Taxonomy" id="1165852"/>
    <lineage>
        <taxon>Bacteria</taxon>
        <taxon>Pseudomonadati</taxon>
        <taxon>Pseudomonadota</taxon>
        <taxon>Betaproteobacteria</taxon>
        <taxon>Burkholderiales</taxon>
        <taxon>Comamonadaceae</taxon>
        <taxon>Melaminivora</taxon>
    </lineage>
</organism>
<dbReference type="PROSITE" id="PS00912">
    <property type="entry name" value="DHODEHASE_2"/>
    <property type="match status" value="1"/>
</dbReference>